<dbReference type="PANTHER" id="PTHR43162">
    <property type="match status" value="1"/>
</dbReference>
<protein>
    <submittedName>
        <fullName evidence="3">KLLA0C19547p</fullName>
    </submittedName>
</protein>
<dbReference type="Gene3D" id="3.90.25.10">
    <property type="entry name" value="UDP-galactose 4-epimerase, domain 1"/>
    <property type="match status" value="1"/>
</dbReference>
<dbReference type="EMBL" id="CR382123">
    <property type="protein sequence ID" value="CAH01924.1"/>
    <property type="molecule type" value="Genomic_DNA"/>
</dbReference>
<accession>Q6CSL6</accession>
<dbReference type="Pfam" id="PF05368">
    <property type="entry name" value="NmrA"/>
    <property type="match status" value="1"/>
</dbReference>
<dbReference type="KEGG" id="kla:KLLA0_C19547g"/>
<dbReference type="PaxDb" id="284590-Q6CSL6"/>
<dbReference type="Gene3D" id="3.40.50.720">
    <property type="entry name" value="NAD(P)-binding Rossmann-like Domain"/>
    <property type="match status" value="1"/>
</dbReference>
<dbReference type="InterPro" id="IPR008030">
    <property type="entry name" value="NmrA-like"/>
</dbReference>
<feature type="region of interest" description="Disordered" evidence="1">
    <location>
        <begin position="293"/>
        <end position="318"/>
    </location>
</feature>
<evidence type="ECO:0000259" key="2">
    <source>
        <dbReference type="Pfam" id="PF05368"/>
    </source>
</evidence>
<dbReference type="InterPro" id="IPR036291">
    <property type="entry name" value="NAD(P)-bd_dom_sf"/>
</dbReference>
<evidence type="ECO:0000313" key="3">
    <source>
        <dbReference type="EMBL" id="CAH01924.1"/>
    </source>
</evidence>
<dbReference type="OMA" id="GLHLITF"/>
<dbReference type="GeneID" id="2892609"/>
<proteinExistence type="predicted"/>
<sequence length="333" mass="36425">MSSISNASKKAILVVGATSTIGSGVAKSLSKLGASTTVLVRSEEKGKSFKEEGINVAVGDLAKPETLGKAFKGIDTAFILTPPSELAPGLFSNALWAAKQAGVKHIVRISAVKAAHDAPTINSRSHALSDSELITSGIKYTIIKPHFFMQNLLMATESVKSEGKIYLPFGEGALGMIDSRDIVDFSVKTITDAGHDNKVYTITGPESINLKQVAASLSKVINKPVEYVAVALDTAIEQMKQSGVDQYTLNLLHDYFEQYSQNWGNFVTSDSGDCVSVDFFNFRKGKEGFRWKSEREEEGRRGRKKREREGGRRGRERDRRAIDINSRVAVYIE</sequence>
<keyword evidence="4" id="KW-1185">Reference proteome</keyword>
<gene>
    <name evidence="3" type="ORF">KLLA0_C19547g</name>
</gene>
<reference evidence="3 4" key="1">
    <citation type="journal article" date="2004" name="Nature">
        <title>Genome evolution in yeasts.</title>
        <authorList>
            <consortium name="Genolevures"/>
            <person name="Dujon B."/>
            <person name="Sherman D."/>
            <person name="Fischer G."/>
            <person name="Durrens P."/>
            <person name="Casaregola S."/>
            <person name="Lafontaine I."/>
            <person name="de Montigny J."/>
            <person name="Marck C."/>
            <person name="Neuveglise C."/>
            <person name="Talla E."/>
            <person name="Goffard N."/>
            <person name="Frangeul L."/>
            <person name="Aigle M."/>
            <person name="Anthouard V."/>
            <person name="Babour A."/>
            <person name="Barbe V."/>
            <person name="Barnay S."/>
            <person name="Blanchin S."/>
            <person name="Beckerich J.M."/>
            <person name="Beyne E."/>
            <person name="Bleykasten C."/>
            <person name="Boisrame A."/>
            <person name="Boyer J."/>
            <person name="Cattolico L."/>
            <person name="Confanioleri F."/>
            <person name="de Daruvar A."/>
            <person name="Despons L."/>
            <person name="Fabre E."/>
            <person name="Fairhead C."/>
            <person name="Ferry-Dumazet H."/>
            <person name="Groppi A."/>
            <person name="Hantraye F."/>
            <person name="Hennequin C."/>
            <person name="Jauniaux N."/>
            <person name="Joyet P."/>
            <person name="Kachouri R."/>
            <person name="Kerrest A."/>
            <person name="Koszul R."/>
            <person name="Lemaire M."/>
            <person name="Lesur I."/>
            <person name="Ma L."/>
            <person name="Muller H."/>
            <person name="Nicaud J.M."/>
            <person name="Nikolski M."/>
            <person name="Oztas S."/>
            <person name="Ozier-Kalogeropoulos O."/>
            <person name="Pellenz S."/>
            <person name="Potier S."/>
            <person name="Richard G.F."/>
            <person name="Straub M.L."/>
            <person name="Suleau A."/>
            <person name="Swennene D."/>
            <person name="Tekaia F."/>
            <person name="Wesolowski-Louvel M."/>
            <person name="Westhof E."/>
            <person name="Wirth B."/>
            <person name="Zeniou-Meyer M."/>
            <person name="Zivanovic I."/>
            <person name="Bolotin-Fukuhara M."/>
            <person name="Thierry A."/>
            <person name="Bouchier C."/>
            <person name="Caudron B."/>
            <person name="Scarpelli C."/>
            <person name="Gaillardin C."/>
            <person name="Weissenbach J."/>
            <person name="Wincker P."/>
            <person name="Souciet J.L."/>
        </authorList>
    </citation>
    <scope>NUCLEOTIDE SEQUENCE [LARGE SCALE GENOMIC DNA]</scope>
    <source>
        <strain evidence="4">ATCC 8585 / CBS 2359 / DSM 70799 / NBRC 1267 / NRRL Y-1140 / WM37</strain>
    </source>
</reference>
<dbReference type="PANTHER" id="PTHR43162:SF1">
    <property type="entry name" value="PRESTALK A DIFFERENTIATION PROTEIN A"/>
    <property type="match status" value="1"/>
</dbReference>
<feature type="domain" description="NmrA-like" evidence="2">
    <location>
        <begin position="9"/>
        <end position="244"/>
    </location>
</feature>
<dbReference type="SUPFAM" id="SSF51735">
    <property type="entry name" value="NAD(P)-binding Rossmann-fold domains"/>
    <property type="match status" value="1"/>
</dbReference>
<evidence type="ECO:0000313" key="4">
    <source>
        <dbReference type="Proteomes" id="UP000000598"/>
    </source>
</evidence>
<dbReference type="AlphaFoldDB" id="Q6CSL6"/>
<evidence type="ECO:0000256" key="1">
    <source>
        <dbReference type="SAM" id="MobiDB-lite"/>
    </source>
</evidence>
<name>Q6CSL6_KLULA</name>
<dbReference type="Proteomes" id="UP000000598">
    <property type="component" value="Chromosome C"/>
</dbReference>
<dbReference type="InterPro" id="IPR051604">
    <property type="entry name" value="Ergot_Alk_Oxidoreductase"/>
</dbReference>
<feature type="compositionally biased region" description="Basic and acidic residues" evidence="1">
    <location>
        <begin position="307"/>
        <end position="318"/>
    </location>
</feature>
<dbReference type="STRING" id="284590.Q6CSL6"/>
<dbReference type="CDD" id="cd05269">
    <property type="entry name" value="TMR_SDR_a"/>
    <property type="match status" value="1"/>
</dbReference>
<dbReference type="InParanoid" id="Q6CSL6"/>
<organism evidence="3 4">
    <name type="scientific">Kluyveromyces lactis (strain ATCC 8585 / CBS 2359 / DSM 70799 / NBRC 1267 / NRRL Y-1140 / WM37)</name>
    <name type="common">Yeast</name>
    <name type="synonym">Candida sphaerica</name>
    <dbReference type="NCBI Taxonomy" id="284590"/>
    <lineage>
        <taxon>Eukaryota</taxon>
        <taxon>Fungi</taxon>
        <taxon>Dikarya</taxon>
        <taxon>Ascomycota</taxon>
        <taxon>Saccharomycotina</taxon>
        <taxon>Saccharomycetes</taxon>
        <taxon>Saccharomycetales</taxon>
        <taxon>Saccharomycetaceae</taxon>
        <taxon>Kluyveromyces</taxon>
    </lineage>
</organism>
<dbReference type="HOGENOM" id="CLU_007383_10_6_1"/>
<dbReference type="RefSeq" id="XP_453073.1">
    <property type="nucleotide sequence ID" value="XM_453073.1"/>
</dbReference>
<dbReference type="eggNOG" id="KOG1203">
    <property type="taxonomic scope" value="Eukaryota"/>
</dbReference>